<evidence type="ECO:0000313" key="2">
    <source>
        <dbReference type="EMBL" id="CAK9186416.1"/>
    </source>
</evidence>
<gene>
    <name evidence="1" type="ORF">ILEXP_LOCUS25717</name>
    <name evidence="2" type="ORF">ILEXP_LOCUS56906</name>
</gene>
<keyword evidence="3" id="KW-1185">Reference proteome</keyword>
<proteinExistence type="predicted"/>
<evidence type="ECO:0000313" key="3">
    <source>
        <dbReference type="Proteomes" id="UP001642360"/>
    </source>
</evidence>
<dbReference type="EMBL" id="CAUOFW020002956">
    <property type="protein sequence ID" value="CAK9157164.1"/>
    <property type="molecule type" value="Genomic_DNA"/>
</dbReference>
<dbReference type="AlphaFoldDB" id="A0ABC8SPP7"/>
<dbReference type="Proteomes" id="UP001642360">
    <property type="component" value="Unassembled WGS sequence"/>
</dbReference>
<accession>A0ABC8SPP7</accession>
<comment type="caution">
    <text evidence="1">The sequence shown here is derived from an EMBL/GenBank/DDBJ whole genome shotgun (WGS) entry which is preliminary data.</text>
</comment>
<evidence type="ECO:0008006" key="4">
    <source>
        <dbReference type="Google" id="ProtNLM"/>
    </source>
</evidence>
<name>A0ABC8SPP7_9AQUA</name>
<protein>
    <recommendedName>
        <fullName evidence="4">Secreted protein</fullName>
    </recommendedName>
</protein>
<sequence length="126" mass="14588">MEALALFLFIRGGFNLQSFFYDLRFFSFFFLSRRQSIVFIARFVSLRDLQRDPCSLTTELFLILRGDLGWFRVSHLDHCHFAVFVDASFCLAVLSLTSLVFHRRGARDLGFRALASLPDLASRTHT</sequence>
<dbReference type="EMBL" id="CAUOFW020009575">
    <property type="protein sequence ID" value="CAK9186416.1"/>
    <property type="molecule type" value="Genomic_DNA"/>
</dbReference>
<reference evidence="1 3" key="1">
    <citation type="submission" date="2024-02" db="EMBL/GenBank/DDBJ databases">
        <authorList>
            <person name="Vignale AGUSTIN F."/>
            <person name="Sosa J E."/>
            <person name="Modenutti C."/>
        </authorList>
    </citation>
    <scope>NUCLEOTIDE SEQUENCE [LARGE SCALE GENOMIC DNA]</scope>
</reference>
<evidence type="ECO:0000313" key="1">
    <source>
        <dbReference type="EMBL" id="CAK9157164.1"/>
    </source>
</evidence>
<organism evidence="1 3">
    <name type="scientific">Ilex paraguariensis</name>
    <name type="common">yerba mate</name>
    <dbReference type="NCBI Taxonomy" id="185542"/>
    <lineage>
        <taxon>Eukaryota</taxon>
        <taxon>Viridiplantae</taxon>
        <taxon>Streptophyta</taxon>
        <taxon>Embryophyta</taxon>
        <taxon>Tracheophyta</taxon>
        <taxon>Spermatophyta</taxon>
        <taxon>Magnoliopsida</taxon>
        <taxon>eudicotyledons</taxon>
        <taxon>Gunneridae</taxon>
        <taxon>Pentapetalae</taxon>
        <taxon>asterids</taxon>
        <taxon>campanulids</taxon>
        <taxon>Aquifoliales</taxon>
        <taxon>Aquifoliaceae</taxon>
        <taxon>Ilex</taxon>
    </lineage>
</organism>